<dbReference type="AlphaFoldDB" id="A0A239KV63"/>
<organism evidence="1 2">
    <name type="scientific">Anaerovirgula multivorans</name>
    <dbReference type="NCBI Taxonomy" id="312168"/>
    <lineage>
        <taxon>Bacteria</taxon>
        <taxon>Bacillati</taxon>
        <taxon>Bacillota</taxon>
        <taxon>Clostridia</taxon>
        <taxon>Peptostreptococcales</taxon>
        <taxon>Natronincolaceae</taxon>
        <taxon>Anaerovirgula</taxon>
    </lineage>
</organism>
<gene>
    <name evidence="1" type="ORF">SAMN05446037_10555</name>
</gene>
<evidence type="ECO:0000313" key="1">
    <source>
        <dbReference type="EMBL" id="SNT21910.1"/>
    </source>
</evidence>
<name>A0A239KV63_9FIRM</name>
<accession>A0A239KV63</accession>
<protein>
    <submittedName>
        <fullName evidence="1">Uncharacterized protein</fullName>
    </submittedName>
</protein>
<proteinExistence type="predicted"/>
<dbReference type="Proteomes" id="UP000198304">
    <property type="component" value="Unassembled WGS sequence"/>
</dbReference>
<dbReference type="RefSeq" id="WP_089285472.1">
    <property type="nucleotide sequence ID" value="NZ_FZOJ01000055.1"/>
</dbReference>
<sequence length="159" mass="18308">MRIRKGSIIFLILVISVALLFFLSQESFVKDYNTKELAMSSLLDGKNSVLETILVGDDREVIVFYDKDNEAIFIVTIRALENRTKFIVENQTNAWKIGGKPSPMISGLYDVGDESITFYAWKGSDKIVRLVNDNKLINENKNKIKEYEEDVYLLFLLDR</sequence>
<evidence type="ECO:0000313" key="2">
    <source>
        <dbReference type="Proteomes" id="UP000198304"/>
    </source>
</evidence>
<keyword evidence="2" id="KW-1185">Reference proteome</keyword>
<dbReference type="OrthoDB" id="9915099at2"/>
<dbReference type="EMBL" id="FZOJ01000055">
    <property type="protein sequence ID" value="SNT21910.1"/>
    <property type="molecule type" value="Genomic_DNA"/>
</dbReference>
<reference evidence="1 2" key="1">
    <citation type="submission" date="2017-06" db="EMBL/GenBank/DDBJ databases">
        <authorList>
            <person name="Kim H.J."/>
            <person name="Triplett B.A."/>
        </authorList>
    </citation>
    <scope>NUCLEOTIDE SEQUENCE [LARGE SCALE GENOMIC DNA]</scope>
    <source>
        <strain evidence="1 2">SCA</strain>
    </source>
</reference>